<organism evidence="1 2">
    <name type="scientific">Sporocytophaga myxococcoides</name>
    <dbReference type="NCBI Taxonomy" id="153721"/>
    <lineage>
        <taxon>Bacteria</taxon>
        <taxon>Pseudomonadati</taxon>
        <taxon>Bacteroidota</taxon>
        <taxon>Cytophagia</taxon>
        <taxon>Cytophagales</taxon>
        <taxon>Cytophagaceae</taxon>
        <taxon>Sporocytophaga</taxon>
    </lineage>
</organism>
<dbReference type="eggNOG" id="COG1834">
    <property type="taxonomic scope" value="Bacteria"/>
</dbReference>
<sequence length="308" mass="35434">MIYTQKKVYDHNLHFSIDEIPPRVEPRKVLMASPEYFDIIDIKNPHMEKGLGNMDKKLAISQWENVRNEYLRLAELGILESVNVISGVPGCEDMVFAANQTFPWRDETGRKEVILSKMRHCSRQKEVPYFEEFFRDEGYKINKLEKTTLFEGMGDLIPHYGKMLLYGGYGFRSEKSAYDEIAQLLNVPIIALELINENFYHLDTCFLPLDEETVLICAEAFTTEGLKTIKKMFREVIAIPVHEASLNFSLNAHIINDQITGKKVALMQKGGIITFHHLVKKGFEVIELDTSEFIKSGGSVFCMKMMVY</sequence>
<dbReference type="STRING" id="153721.MYP_4414"/>
<name>A0A098LKZ1_9BACT</name>
<dbReference type="AlphaFoldDB" id="A0A098LKZ1"/>
<dbReference type="RefSeq" id="WP_045468112.1">
    <property type="nucleotide sequence ID" value="NZ_BBLT01000011.1"/>
</dbReference>
<protein>
    <submittedName>
        <fullName evidence="1">Amidinotransferase</fullName>
    </submittedName>
</protein>
<evidence type="ECO:0000313" key="2">
    <source>
        <dbReference type="Proteomes" id="UP000030185"/>
    </source>
</evidence>
<dbReference type="Gene3D" id="3.75.10.10">
    <property type="entry name" value="L-arginine/glycine Amidinotransferase, Chain A"/>
    <property type="match status" value="1"/>
</dbReference>
<gene>
    <name evidence="1" type="ORF">MYP_4414</name>
</gene>
<dbReference type="OrthoDB" id="9807502at2"/>
<comment type="caution">
    <text evidence="1">The sequence shown here is derived from an EMBL/GenBank/DDBJ whole genome shotgun (WGS) entry which is preliminary data.</text>
</comment>
<dbReference type="GO" id="GO:0016740">
    <property type="term" value="F:transferase activity"/>
    <property type="evidence" value="ECO:0007669"/>
    <property type="project" value="UniProtKB-KW"/>
</dbReference>
<reference evidence="1 2" key="1">
    <citation type="submission" date="2014-09" db="EMBL/GenBank/DDBJ databases">
        <title>Sporocytophaga myxococcoides PG-01 genome sequencing.</title>
        <authorList>
            <person name="Liu L."/>
            <person name="Gao P.J."/>
            <person name="Chen G.J."/>
            <person name="Wang L.S."/>
        </authorList>
    </citation>
    <scope>NUCLEOTIDE SEQUENCE [LARGE SCALE GENOMIC DNA]</scope>
    <source>
        <strain evidence="1 2">PG-01</strain>
    </source>
</reference>
<keyword evidence="2" id="KW-1185">Reference proteome</keyword>
<keyword evidence="1" id="KW-0808">Transferase</keyword>
<dbReference type="Proteomes" id="UP000030185">
    <property type="component" value="Unassembled WGS sequence"/>
</dbReference>
<dbReference type="SUPFAM" id="SSF55909">
    <property type="entry name" value="Pentein"/>
    <property type="match status" value="1"/>
</dbReference>
<dbReference type="EMBL" id="BBLT01000011">
    <property type="protein sequence ID" value="GAL87184.1"/>
    <property type="molecule type" value="Genomic_DNA"/>
</dbReference>
<dbReference type="Pfam" id="PF19420">
    <property type="entry name" value="DDAH_eukar"/>
    <property type="match status" value="1"/>
</dbReference>
<evidence type="ECO:0000313" key="1">
    <source>
        <dbReference type="EMBL" id="GAL87184.1"/>
    </source>
</evidence>
<proteinExistence type="predicted"/>
<accession>A0A098LKZ1</accession>